<evidence type="ECO:0000313" key="2">
    <source>
        <dbReference type="EMBL" id="VVD34545.1"/>
    </source>
</evidence>
<dbReference type="Gene3D" id="3.40.50.150">
    <property type="entry name" value="Vaccinia Virus protein VP39"/>
    <property type="match status" value="1"/>
</dbReference>
<dbReference type="AlphaFoldDB" id="A0A5Q4ZLA9"/>
<keyword evidence="2" id="KW-0489">Methyltransferase</keyword>
<dbReference type="Pfam" id="PF02353">
    <property type="entry name" value="CMAS"/>
    <property type="match status" value="1"/>
</dbReference>
<dbReference type="RefSeq" id="WP_165189540.1">
    <property type="nucleotide sequence ID" value="NZ_LR699554.1"/>
</dbReference>
<evidence type="ECO:0000313" key="3">
    <source>
        <dbReference type="Proteomes" id="UP000325811"/>
    </source>
</evidence>
<gene>
    <name evidence="2" type="ORF">PDMSB3_3261</name>
</gene>
<keyword evidence="2" id="KW-0808">Transferase</keyword>
<dbReference type="EMBL" id="LR699554">
    <property type="protein sequence ID" value="VVD34545.1"/>
    <property type="molecule type" value="Genomic_DNA"/>
</dbReference>
<dbReference type="SUPFAM" id="SSF53335">
    <property type="entry name" value="S-adenosyl-L-methionine-dependent methyltransferases"/>
    <property type="match status" value="1"/>
</dbReference>
<dbReference type="EC" id="2.1.1.79" evidence="2"/>
<sequence>MSLSTADHTMPPPPAEPADGWLIQRCERGWLPDGVIRFGMRRLMRQRLRDEALDNGEVRSQRLNRLLDDLRASPIAIETQAANTQHYEVPASFFHAHLGPRLKYSCCLYPTGSETLAQAEAAMLERYAERAELADGQRILDLGCGWGSLSLWLAARYPNSQIVALSNSHAQRAFIEARAAEAGLHNLSVFTGNVVDFEFENGDDAQPGCGFDRVVSIEMFEHMKNYGLLLTKIARWMRDDAKLFVHIFVHRTLAYHFQVQDGSDWMSKYFFTGGTMPSEALLLNFQGDLRMERQWWVSGTHYERTANHWLAALDAARDRVMPMLADTYGAHDAAVWLQRWRMFYMAVAELFGYANGNEWGVGHYRFVKRFVKR</sequence>
<keyword evidence="3" id="KW-1185">Reference proteome</keyword>
<dbReference type="GO" id="GO:0008825">
    <property type="term" value="F:cyclopropane-fatty-acyl-phospholipid synthase activity"/>
    <property type="evidence" value="ECO:0007669"/>
    <property type="project" value="UniProtKB-EC"/>
</dbReference>
<proteinExistence type="predicted"/>
<reference evidence="2 3" key="1">
    <citation type="submission" date="2019-08" db="EMBL/GenBank/DDBJ databases">
        <authorList>
            <person name="Herpell B J."/>
        </authorList>
    </citation>
    <scope>NUCLEOTIDE SEQUENCE [LARGE SCALE GENOMIC DNA]</scope>
    <source>
        <strain evidence="3">Msb3</strain>
    </source>
</reference>
<dbReference type="KEGG" id="pdio:PDMSB3_3261.1"/>
<dbReference type="FunFam" id="3.40.50.150:FF:000554">
    <property type="entry name" value="Cation-transporting ATPase"/>
    <property type="match status" value="1"/>
</dbReference>
<organism evidence="2 3">
    <name type="scientific">Paraburkholderia dioscoreae</name>
    <dbReference type="NCBI Taxonomy" id="2604047"/>
    <lineage>
        <taxon>Bacteria</taxon>
        <taxon>Pseudomonadati</taxon>
        <taxon>Pseudomonadota</taxon>
        <taxon>Betaproteobacteria</taxon>
        <taxon>Burkholderiales</taxon>
        <taxon>Burkholderiaceae</taxon>
        <taxon>Paraburkholderia</taxon>
    </lineage>
</organism>
<dbReference type="Proteomes" id="UP000325811">
    <property type="component" value="Chromosome II"/>
</dbReference>
<feature type="region of interest" description="Disordered" evidence="1">
    <location>
        <begin position="1"/>
        <end position="20"/>
    </location>
</feature>
<dbReference type="CDD" id="cd02440">
    <property type="entry name" value="AdoMet_MTases"/>
    <property type="match status" value="1"/>
</dbReference>
<name>A0A5Q4ZLA9_9BURK</name>
<evidence type="ECO:0000256" key="1">
    <source>
        <dbReference type="SAM" id="MobiDB-lite"/>
    </source>
</evidence>
<dbReference type="PANTHER" id="PTHR43832">
    <property type="match status" value="1"/>
</dbReference>
<accession>A0A5Q4ZLA9</accession>
<dbReference type="GO" id="GO:0032259">
    <property type="term" value="P:methylation"/>
    <property type="evidence" value="ECO:0007669"/>
    <property type="project" value="UniProtKB-KW"/>
</dbReference>
<protein>
    <submittedName>
        <fullName evidence="2">Cyclopropane-fatty-acyl-phospholipid synthase</fullName>
        <ecNumber evidence="2">2.1.1.79</ecNumber>
    </submittedName>
</protein>
<dbReference type="InterPro" id="IPR029063">
    <property type="entry name" value="SAM-dependent_MTases_sf"/>
</dbReference>
<dbReference type="PANTHER" id="PTHR43832:SF1">
    <property type="entry name" value="S-ADENOSYL-L-METHIONINE-DEPENDENT METHYLTRANSFERASES SUPERFAMILY PROTEIN"/>
    <property type="match status" value="1"/>
</dbReference>